<reference evidence="4" key="1">
    <citation type="submission" date="2017-06" db="EMBL/GenBank/DDBJ databases">
        <title>Herbaspirillum phytohormonus sp. nov., isolated from the root nodule of Robinia pseudoacacia in lead-zinc mine.</title>
        <authorList>
            <person name="Fan M."/>
            <person name="Lin Y."/>
        </authorList>
    </citation>
    <scope>NUCLEOTIDE SEQUENCE [LARGE SCALE GENOMIC DNA]</scope>
    <source>
        <strain evidence="4">SC-089</strain>
    </source>
</reference>
<dbReference type="SUPFAM" id="SSF53850">
    <property type="entry name" value="Periplasmic binding protein-like II"/>
    <property type="match status" value="1"/>
</dbReference>
<dbReference type="PANTHER" id="PTHR42928">
    <property type="entry name" value="TRICARBOXYLATE-BINDING PROTEIN"/>
    <property type="match status" value="1"/>
</dbReference>
<protein>
    <recommendedName>
        <fullName evidence="5">Tripartite tricarboxylate transporter substrate binding protein</fullName>
    </recommendedName>
</protein>
<dbReference type="CDD" id="cd07012">
    <property type="entry name" value="PBP2_Bug_TTT"/>
    <property type="match status" value="1"/>
</dbReference>
<dbReference type="Pfam" id="PF03401">
    <property type="entry name" value="TctC"/>
    <property type="match status" value="1"/>
</dbReference>
<evidence type="ECO:0008006" key="5">
    <source>
        <dbReference type="Google" id="ProtNLM"/>
    </source>
</evidence>
<evidence type="ECO:0000256" key="2">
    <source>
        <dbReference type="SAM" id="MobiDB-lite"/>
    </source>
</evidence>
<dbReference type="InterPro" id="IPR042100">
    <property type="entry name" value="Bug_dom1"/>
</dbReference>
<evidence type="ECO:0000313" key="4">
    <source>
        <dbReference type="Proteomes" id="UP000214603"/>
    </source>
</evidence>
<dbReference type="PANTHER" id="PTHR42928:SF5">
    <property type="entry name" value="BLR1237 PROTEIN"/>
    <property type="match status" value="1"/>
</dbReference>
<gene>
    <name evidence="3" type="ORF">CEY11_07325</name>
</gene>
<evidence type="ECO:0000313" key="3">
    <source>
        <dbReference type="EMBL" id="OWT64093.1"/>
    </source>
</evidence>
<proteinExistence type="inferred from homology"/>
<organism evidence="3 4">
    <name type="scientific">Candidimonas nitroreducens</name>
    <dbReference type="NCBI Taxonomy" id="683354"/>
    <lineage>
        <taxon>Bacteria</taxon>
        <taxon>Pseudomonadati</taxon>
        <taxon>Pseudomonadota</taxon>
        <taxon>Betaproteobacteria</taxon>
        <taxon>Burkholderiales</taxon>
        <taxon>Alcaligenaceae</taxon>
        <taxon>Candidimonas</taxon>
    </lineage>
</organism>
<dbReference type="RefSeq" id="WP_088602673.1">
    <property type="nucleotide sequence ID" value="NZ_NJIH01000003.1"/>
</dbReference>
<dbReference type="EMBL" id="NJIH01000003">
    <property type="protein sequence ID" value="OWT64093.1"/>
    <property type="molecule type" value="Genomic_DNA"/>
</dbReference>
<dbReference type="InterPro" id="IPR005064">
    <property type="entry name" value="BUG"/>
</dbReference>
<dbReference type="Proteomes" id="UP000214603">
    <property type="component" value="Unassembled WGS sequence"/>
</dbReference>
<feature type="compositionally biased region" description="Basic and acidic residues" evidence="2">
    <location>
        <begin position="1"/>
        <end position="13"/>
    </location>
</feature>
<dbReference type="AlphaFoldDB" id="A0A225MUF1"/>
<feature type="region of interest" description="Disordered" evidence="2">
    <location>
        <begin position="1"/>
        <end position="25"/>
    </location>
</feature>
<accession>A0A225MUF1</accession>
<dbReference type="OrthoDB" id="9780943at2"/>
<comment type="caution">
    <text evidence="3">The sequence shown here is derived from an EMBL/GenBank/DDBJ whole genome shotgun (WGS) entry which is preliminary data.</text>
</comment>
<keyword evidence="4" id="KW-1185">Reference proteome</keyword>
<sequence>MHTFPDRYSDTDCRSTQQRGTKPGPRLARRRFSLSLLGLTLIGRNINAWAQSDAGYPSRPVEIILPFSAGSAADAISRLCAQALSQKFGQSFIVENVAGAGGVIGTGKVAHLPPDGYNLVVASAATVVMAPFLYHKLPYDPARLVPIGTMGDSPVVVTIPAKSKIHTLAELVAAAKAAPGKLSFGSGGSGSAAHIAGEMFQWKTGTHFTHVPYRGVGAAVPDLVAGRINALFSSYPSVRAMVQAGSLRVLAVASHRRSDLVGMNIPTAAEAGVKGYIQSAWNGLMGPAGLPAGIVNKLNAALNEILHDPATVKRLAGMGMVPIPGTPAELAKRIADETAEMRALTKIVKITKN</sequence>
<dbReference type="Gene3D" id="3.40.190.150">
    <property type="entry name" value="Bordetella uptake gene, domain 1"/>
    <property type="match status" value="1"/>
</dbReference>
<evidence type="ECO:0000256" key="1">
    <source>
        <dbReference type="ARBA" id="ARBA00006987"/>
    </source>
</evidence>
<name>A0A225MUF1_9BURK</name>
<dbReference type="PIRSF" id="PIRSF017082">
    <property type="entry name" value="YflP"/>
    <property type="match status" value="1"/>
</dbReference>
<comment type="similarity">
    <text evidence="1">Belongs to the UPF0065 (bug) family.</text>
</comment>
<dbReference type="Gene3D" id="3.40.190.10">
    <property type="entry name" value="Periplasmic binding protein-like II"/>
    <property type="match status" value="1"/>
</dbReference>